<dbReference type="PIRSF" id="PIRSF010045">
    <property type="entry name" value="DUF850_TM_euk"/>
    <property type="match status" value="1"/>
</dbReference>
<dbReference type="AlphaFoldDB" id="A0A061S827"/>
<dbReference type="EMBL" id="GBEZ01006238">
    <property type="protein sequence ID" value="JAC79144.1"/>
    <property type="molecule type" value="Transcribed_RNA"/>
</dbReference>
<dbReference type="PANTHER" id="PTHR13116">
    <property type="entry name" value="ER MEMBRANE PROTEIN COMPLEX SUBUNIT 3"/>
    <property type="match status" value="1"/>
</dbReference>
<evidence type="ECO:0000256" key="4">
    <source>
        <dbReference type="ARBA" id="ARBA00022692"/>
    </source>
</evidence>
<comment type="similarity">
    <text evidence="2 7">Belongs to the EMC3 family.</text>
</comment>
<reference evidence="9" key="1">
    <citation type="submission" date="2014-05" db="EMBL/GenBank/DDBJ databases">
        <title>The transcriptome of the halophilic microalga Tetraselmis sp. GSL018 isolated from the Great Salt Lake, Utah.</title>
        <authorList>
            <person name="Jinkerson R.E."/>
            <person name="D'Adamo S."/>
            <person name="Posewitz M.C."/>
        </authorList>
    </citation>
    <scope>NUCLEOTIDE SEQUENCE</scope>
    <source>
        <strain evidence="9">GSL018</strain>
    </source>
</reference>
<evidence type="ECO:0000256" key="8">
    <source>
        <dbReference type="SAM" id="Phobius"/>
    </source>
</evidence>
<dbReference type="GO" id="GO:0072546">
    <property type="term" value="C:EMC complex"/>
    <property type="evidence" value="ECO:0007669"/>
    <property type="project" value="TreeGrafter"/>
</dbReference>
<sequence length="253" mass="28880">MSGDSEVTLSADIRNWVLIPLTIASVLMDILTQLAQRVFASSAPNQAKDKSEIRETQAYLRSIRLCQQGGVLPVEAFRQRKAYFLDEKAGIFKQEVQRKTQQEQMLENPNMMTDMMKRNVTGMLPQILMWNFVSFFFTGFVMGRVPFPLSQRFRGMLQRGIDLGTLDVSYISSLSYYVLMWSGLRGLRSLIFRGQDTVDPTDMMAQQMHMGLGMEPGKAIQTQAQNLELTRHDWRMAKVEEMTAEMLKARSGA</sequence>
<dbReference type="SMART" id="SM01415">
    <property type="entry name" value="DUF106"/>
    <property type="match status" value="1"/>
</dbReference>
<keyword evidence="4 8" id="KW-0812">Transmembrane</keyword>
<dbReference type="PANTHER" id="PTHR13116:SF5">
    <property type="entry name" value="ER MEMBRANE PROTEIN COMPLEX SUBUNIT 3"/>
    <property type="match status" value="1"/>
</dbReference>
<comment type="subcellular location">
    <subcellularLocation>
        <location evidence="1">Membrane</location>
        <topology evidence="1">Multi-pass membrane protein</topology>
    </subcellularLocation>
</comment>
<evidence type="ECO:0000256" key="5">
    <source>
        <dbReference type="ARBA" id="ARBA00022989"/>
    </source>
</evidence>
<evidence type="ECO:0000256" key="6">
    <source>
        <dbReference type="ARBA" id="ARBA00023136"/>
    </source>
</evidence>
<protein>
    <recommendedName>
        <fullName evidence="3 7">ER membrane protein complex subunit 3</fullName>
    </recommendedName>
</protein>
<keyword evidence="6 8" id="KW-0472">Membrane</keyword>
<keyword evidence="5 8" id="KW-1133">Transmembrane helix</keyword>
<evidence type="ECO:0000256" key="3">
    <source>
        <dbReference type="ARBA" id="ARBA00020822"/>
    </source>
</evidence>
<evidence type="ECO:0000256" key="2">
    <source>
        <dbReference type="ARBA" id="ARBA00005376"/>
    </source>
</evidence>
<gene>
    <name evidence="9" type="ORF">TSPGSL018_13411</name>
</gene>
<organism evidence="9">
    <name type="scientific">Tetraselmis sp. GSL018</name>
    <dbReference type="NCBI Taxonomy" id="582737"/>
    <lineage>
        <taxon>Eukaryota</taxon>
        <taxon>Viridiplantae</taxon>
        <taxon>Chlorophyta</taxon>
        <taxon>core chlorophytes</taxon>
        <taxon>Chlorodendrophyceae</taxon>
        <taxon>Chlorodendrales</taxon>
        <taxon>Chlorodendraceae</taxon>
        <taxon>Tetraselmis</taxon>
    </lineage>
</organism>
<accession>A0A061S827</accession>
<evidence type="ECO:0000313" key="9">
    <source>
        <dbReference type="EMBL" id="JAC79144.1"/>
    </source>
</evidence>
<evidence type="ECO:0000256" key="7">
    <source>
        <dbReference type="PIRNR" id="PIRNR010045"/>
    </source>
</evidence>
<dbReference type="GO" id="GO:0034975">
    <property type="term" value="P:protein folding in endoplasmic reticulum"/>
    <property type="evidence" value="ECO:0007669"/>
    <property type="project" value="TreeGrafter"/>
</dbReference>
<proteinExistence type="inferred from homology"/>
<dbReference type="InterPro" id="IPR008568">
    <property type="entry name" value="EMC3"/>
</dbReference>
<dbReference type="InterPro" id="IPR002809">
    <property type="entry name" value="EMC3/TMCO1"/>
</dbReference>
<evidence type="ECO:0000256" key="1">
    <source>
        <dbReference type="ARBA" id="ARBA00004141"/>
    </source>
</evidence>
<feature type="transmembrane region" description="Helical" evidence="8">
    <location>
        <begin position="120"/>
        <end position="143"/>
    </location>
</feature>
<name>A0A061S827_9CHLO</name>
<dbReference type="Pfam" id="PF01956">
    <property type="entry name" value="EMC3_TMCO1"/>
    <property type="match status" value="1"/>
</dbReference>